<feature type="compositionally biased region" description="Polar residues" evidence="11">
    <location>
        <begin position="774"/>
        <end position="784"/>
    </location>
</feature>
<feature type="region of interest" description="Disordered" evidence="11">
    <location>
        <begin position="460"/>
        <end position="618"/>
    </location>
</feature>
<organism evidence="13 14">
    <name type="scientific">Coniochaeta ligniaria NRRL 30616</name>
    <dbReference type="NCBI Taxonomy" id="1408157"/>
    <lineage>
        <taxon>Eukaryota</taxon>
        <taxon>Fungi</taxon>
        <taxon>Dikarya</taxon>
        <taxon>Ascomycota</taxon>
        <taxon>Pezizomycotina</taxon>
        <taxon>Sordariomycetes</taxon>
        <taxon>Sordariomycetidae</taxon>
        <taxon>Coniochaetales</taxon>
        <taxon>Coniochaetaceae</taxon>
        <taxon>Coniochaeta</taxon>
    </lineage>
</organism>
<dbReference type="OrthoDB" id="3797628at2759"/>
<evidence type="ECO:0000256" key="10">
    <source>
        <dbReference type="ARBA" id="ARBA00023242"/>
    </source>
</evidence>
<dbReference type="EMBL" id="KV875103">
    <property type="protein sequence ID" value="OIW24471.1"/>
    <property type="molecule type" value="Genomic_DNA"/>
</dbReference>
<dbReference type="SUPFAM" id="SSF82215">
    <property type="entry name" value="C-terminal autoproteolytic domain of nucleoporin nup98"/>
    <property type="match status" value="1"/>
</dbReference>
<evidence type="ECO:0000256" key="11">
    <source>
        <dbReference type="SAM" id="MobiDB-lite"/>
    </source>
</evidence>
<dbReference type="Gene3D" id="3.30.1610.10">
    <property type="entry name" value="Peptidase S59, nucleoporin"/>
    <property type="match status" value="1"/>
</dbReference>
<keyword evidence="6" id="KW-0509">mRNA transport</keyword>
<evidence type="ECO:0000256" key="6">
    <source>
        <dbReference type="ARBA" id="ARBA00022816"/>
    </source>
</evidence>
<dbReference type="GO" id="GO:0003723">
    <property type="term" value="F:RNA binding"/>
    <property type="evidence" value="ECO:0007669"/>
    <property type="project" value="TreeGrafter"/>
</dbReference>
<dbReference type="GO" id="GO:0008139">
    <property type="term" value="F:nuclear localization sequence binding"/>
    <property type="evidence" value="ECO:0007669"/>
    <property type="project" value="TreeGrafter"/>
</dbReference>
<dbReference type="InParanoid" id="A0A1J7I9W4"/>
<sequence length="1857" mass="194930">MISSIPLGNVARSLPRLATPHVRRLTEATGFGAPAANNTFGATNTSTGGGLFGGGGSSFGASTGGGFGQTNSAFGAAKPAFGATTSTAGGGLFGSSTPATAGATGGFGGFGQTNTANTSGGFGGGSSLFGQAKPATGFGATTTPAAGNSLFGGAGASTGGFGSTGATSFGATNNPGLGAVGDPPGTAQVPFTPTIEKEANNPSQSNSYQNILFQEPYKKWSAEELRLADYNQGRRHGNASGTGAFGVSSGFGSTGFGTNTATPSTGFGATNTGTGMFGSTQPAATGFGQTATNTTGGFGSSGGGLFGAAKPAGTGLFGSTPAQPAQTSGLFGSSGTTGFGNTANTGTGFGSTANTTTGGGLFGQTANQAKPAGFGFGNTGATTGGFGATNTTGGFGAQTNTTNTGGGLFGSTNTQQPAAGGGLFGNTQQQNTGTGFGTTGGFGQQNQAAGSSLFNQAKPAGTGLFGSTPAQPAAGGGLFGSTPNANPFGGATNTNQAQSGGLFGNKPATTGTGLFGNATQQPANTGTGMFGSLGSNTQNQQPAAGGGLFGGLGQNQQQKPSPFGSTLGQTGGGGLFGGQNNQQSGGLFGNSTQQQQQQGGLGGSMFGGSQNSQAPQSLSTSINDLSAYGSASLFTGLGSNDAQNPGPLATPLNSNKNKVKSRSILPMYKLSPANASRFVTPQKRGYGFSYSTYGTPSSVSSVSSTPGGLGQSLLMGSTNRGLSKSISTSSLRRSFNVEDSILAPGSFSASSGPRFNGGHKKLVINKDMRSDLFTSPIKNQSQDTSARKLTKRVSFETSTNAAIENGTQGSGTNTPDESSDARDLGYMRPSNRQTNGTNGAKTASVSDTPEMEQVKGKELSIVHEEEPAPPAVRVNQHGGDKEPGEYWMSPSKDEILAMNRVQRQKVENFAVGRENVGSVSFKVPVDLSNIDLDELYGNIVILEPRSATVYPIAAKKPPVGKGLNVPATISLEQSWPRARDKRTPVQDKSGSRIAKHIERLKRIENTKFEDYDPEHGIWTFSVEHFTTYGLDDDDEEEDETEAEVAPPAAAAVKDAQPRESPYADVASPDVDPDDTFEFKRSRRPVPGAFDDGTALSDDEEMGDSDQLQRLPSPQPEMAEMREEYDAPRDDESMAEGYEEGRELVRVPSSAAESVQEGEEGDYQFSRSVGNDAQVPAGIMRARMRALKKSTAPTKIQVAGGDDWTQILQQSVRAPRRMDRATLRALNESGAAWEMEERGSPVPKQQNGADTAGFATSIDLMKSLFDQSKGPAQSVQGMAGKGFVKWPYQRRDKVAHEQNETELSFRSAPRVEWGHRGTAVVTSNDRSVAESRITIIKSVEGQQLASVPNLQVQMDLTTIKSVHGVPTVVSKGPVTIKSLASGDDKVWELASVLFDNDGANLSEFWENLVEQSTDLSIAEAKTHEERAIACLAGNQVPEACRHLLAAKDFRLATLVAAVGANEGAKKDIREQLKNWQESNVLSEFSEPIRAIYEILAGNTCICDGTKGVPIENRIESFVISERFNLNWMQAFGLRLWHGGHKSVAEAVQAFKSDIEQDREGHAPDSPLWGLLKLFADRRVDYGDYTLTWQLSRALYANGNVSFGDRAEEKLDEMTQSFAAQLLAKGEWLSALFVLIHLSNPAARTAVIREQLGRNAALIDDKDKDKGRALSTLTQSFKIPPAWVWEAKALHARSVLRDPAAEFAYLLLAQDWAEANRTFLRRVAPAAVIGRRYTELFEYASLLYRIRDKLPDWESGGAVYLLFPATREWDGKELPGWIDSLTQGLVALRQNTSDESVLEVAAIADMAEDLVKVGNRVWRKGGEGRLYKMAGGVLPLTEDRRQKFLRDLVFEGMATVGGN</sequence>
<evidence type="ECO:0000256" key="1">
    <source>
        <dbReference type="ARBA" id="ARBA00004567"/>
    </source>
</evidence>
<dbReference type="GO" id="GO:0006606">
    <property type="term" value="P:protein import into nucleus"/>
    <property type="evidence" value="ECO:0007669"/>
    <property type="project" value="TreeGrafter"/>
</dbReference>
<keyword evidence="4" id="KW-0677">Repeat</keyword>
<feature type="region of interest" description="Disordered" evidence="11">
    <location>
        <begin position="774"/>
        <end position="857"/>
    </location>
</feature>
<dbReference type="GO" id="GO:0006405">
    <property type="term" value="P:RNA export from nucleus"/>
    <property type="evidence" value="ECO:0007669"/>
    <property type="project" value="TreeGrafter"/>
</dbReference>
<evidence type="ECO:0000256" key="3">
    <source>
        <dbReference type="ARBA" id="ARBA00022448"/>
    </source>
</evidence>
<proteinExistence type="inferred from homology"/>
<feature type="compositionally biased region" description="Low complexity" evidence="11">
    <location>
        <begin position="578"/>
        <end position="598"/>
    </location>
</feature>
<comment type="subcellular location">
    <subcellularLocation>
        <location evidence="1">Nucleus</location>
        <location evidence="1">Nuclear pore complex</location>
    </subcellularLocation>
</comment>
<keyword evidence="3" id="KW-0813">Transport</keyword>
<keyword evidence="9" id="KW-0906">Nuclear pore complex</keyword>
<feature type="domain" description="Peptidase S59" evidence="12">
    <location>
        <begin position="883"/>
        <end position="1025"/>
    </location>
</feature>
<feature type="compositionally biased region" description="Polar residues" evidence="11">
    <location>
        <begin position="795"/>
        <end position="816"/>
    </location>
</feature>
<protein>
    <recommendedName>
        <fullName evidence="12">Peptidase S59 domain-containing protein</fullName>
    </recommendedName>
</protein>
<comment type="similarity">
    <text evidence="2">Belongs to the nucleoporin GLFG family.</text>
</comment>
<feature type="region of interest" description="Disordered" evidence="11">
    <location>
        <begin position="317"/>
        <end position="336"/>
    </location>
</feature>
<dbReference type="InterPro" id="IPR037665">
    <property type="entry name" value="Nucleoporin_S59-like"/>
</dbReference>
<feature type="compositionally biased region" description="Polar residues" evidence="11">
    <location>
        <begin position="481"/>
        <end position="499"/>
    </location>
</feature>
<evidence type="ECO:0000256" key="7">
    <source>
        <dbReference type="ARBA" id="ARBA00022927"/>
    </source>
</evidence>
<feature type="compositionally biased region" description="Polar residues" evidence="11">
    <location>
        <begin position="830"/>
        <end position="847"/>
    </location>
</feature>
<name>A0A1J7I9W4_9PEZI</name>
<dbReference type="PANTHER" id="PTHR23198">
    <property type="entry name" value="NUCLEOPORIN"/>
    <property type="match status" value="1"/>
</dbReference>
<dbReference type="GO" id="GO:0044614">
    <property type="term" value="C:nuclear pore cytoplasmic filaments"/>
    <property type="evidence" value="ECO:0007669"/>
    <property type="project" value="TreeGrafter"/>
</dbReference>
<feature type="region of interest" description="Disordered" evidence="11">
    <location>
        <begin position="394"/>
        <end position="447"/>
    </location>
</feature>
<dbReference type="InterPro" id="IPR025574">
    <property type="entry name" value="Nucleoporin_FG_rpt"/>
</dbReference>
<dbReference type="FunCoup" id="A0A1J7I9W4">
    <property type="interactions" value="180"/>
</dbReference>
<evidence type="ECO:0000256" key="8">
    <source>
        <dbReference type="ARBA" id="ARBA00023010"/>
    </source>
</evidence>
<dbReference type="Pfam" id="PF13634">
    <property type="entry name" value="Nucleoporin_FG"/>
    <property type="match status" value="3"/>
</dbReference>
<keyword evidence="10" id="KW-0539">Nucleus</keyword>
<keyword evidence="14" id="KW-1185">Reference proteome</keyword>
<keyword evidence="5" id="KW-0068">Autocatalytic cleavage</keyword>
<feature type="compositionally biased region" description="Low complexity" evidence="11">
    <location>
        <begin position="327"/>
        <end position="336"/>
    </location>
</feature>
<dbReference type="Pfam" id="PF04096">
    <property type="entry name" value="Nucleoporin2"/>
    <property type="match status" value="1"/>
</dbReference>
<reference evidence="13 14" key="1">
    <citation type="submission" date="2016-10" db="EMBL/GenBank/DDBJ databases">
        <title>Draft genome sequence of Coniochaeta ligniaria NRRL30616, a lignocellulolytic fungus for bioabatement of inhibitors in plant biomass hydrolysates.</title>
        <authorList>
            <consortium name="DOE Joint Genome Institute"/>
            <person name="Jimenez D.J."/>
            <person name="Hector R.E."/>
            <person name="Riley R."/>
            <person name="Sun H."/>
            <person name="Grigoriev I.V."/>
            <person name="Van Elsas J.D."/>
            <person name="Nichols N.N."/>
        </authorList>
    </citation>
    <scope>NUCLEOTIDE SEQUENCE [LARGE SCALE GENOMIC DNA]</scope>
    <source>
        <strain evidence="13 14">NRRL 30616</strain>
    </source>
</reference>
<dbReference type="GO" id="GO:0034398">
    <property type="term" value="P:telomere tethering at nuclear periphery"/>
    <property type="evidence" value="ECO:0007669"/>
    <property type="project" value="TreeGrafter"/>
</dbReference>
<dbReference type="STRING" id="1408157.A0A1J7I9W4"/>
<evidence type="ECO:0000259" key="12">
    <source>
        <dbReference type="PROSITE" id="PS51434"/>
    </source>
</evidence>
<feature type="compositionally biased region" description="Acidic residues" evidence="11">
    <location>
        <begin position="1030"/>
        <end position="1042"/>
    </location>
</feature>
<feature type="region of interest" description="Disordered" evidence="11">
    <location>
        <begin position="272"/>
        <end position="295"/>
    </location>
</feature>
<dbReference type="GO" id="GO:0000973">
    <property type="term" value="P:post-transcriptional tethering of RNA polymerase II gene DNA at nuclear periphery"/>
    <property type="evidence" value="ECO:0007669"/>
    <property type="project" value="TreeGrafter"/>
</dbReference>
<feature type="compositionally biased region" description="Low complexity" evidence="11">
    <location>
        <begin position="394"/>
        <end position="403"/>
    </location>
</feature>
<dbReference type="Gene3D" id="1.25.40.690">
    <property type="match status" value="1"/>
</dbReference>
<dbReference type="InterPro" id="IPR007230">
    <property type="entry name" value="Nup98_auto-Pept-S59_dom"/>
</dbReference>
<feature type="compositionally biased region" description="Low complexity" evidence="11">
    <location>
        <begin position="554"/>
        <end position="568"/>
    </location>
</feature>
<evidence type="ECO:0000256" key="2">
    <source>
        <dbReference type="ARBA" id="ARBA00008926"/>
    </source>
</evidence>
<dbReference type="InterPro" id="IPR036903">
    <property type="entry name" value="Nup98_auto-Pept-S59_dom_sf"/>
</dbReference>
<feature type="compositionally biased region" description="Gly residues" evidence="11">
    <location>
        <begin position="434"/>
        <end position="443"/>
    </location>
</feature>
<evidence type="ECO:0000313" key="14">
    <source>
        <dbReference type="Proteomes" id="UP000182658"/>
    </source>
</evidence>
<gene>
    <name evidence="13" type="ORF">CONLIGDRAFT_623337</name>
</gene>
<dbReference type="Proteomes" id="UP000182658">
    <property type="component" value="Unassembled WGS sequence"/>
</dbReference>
<feature type="compositionally biased region" description="Gly residues" evidence="11">
    <location>
        <begin position="544"/>
        <end position="553"/>
    </location>
</feature>
<keyword evidence="7" id="KW-0653">Protein transport</keyword>
<dbReference type="FunFam" id="3.30.1610.10:FF:000003">
    <property type="entry name" value="Nucleoporin SONB, putative"/>
    <property type="match status" value="1"/>
</dbReference>
<feature type="compositionally biased region" description="Polar residues" evidence="11">
    <location>
        <begin position="507"/>
        <end position="539"/>
    </location>
</feature>
<dbReference type="Gene3D" id="1.10.10.2360">
    <property type="match status" value="1"/>
</dbReference>
<dbReference type="GO" id="GO:0017056">
    <property type="term" value="F:structural constituent of nuclear pore"/>
    <property type="evidence" value="ECO:0007669"/>
    <property type="project" value="InterPro"/>
</dbReference>
<evidence type="ECO:0000256" key="5">
    <source>
        <dbReference type="ARBA" id="ARBA00022813"/>
    </source>
</evidence>
<dbReference type="InterPro" id="IPR021967">
    <property type="entry name" value="Nup98_C"/>
</dbReference>
<feature type="compositionally biased region" description="Basic and acidic residues" evidence="11">
    <location>
        <begin position="1118"/>
        <end position="1131"/>
    </location>
</feature>
<keyword evidence="8" id="KW-0811">Translocation</keyword>
<evidence type="ECO:0000256" key="9">
    <source>
        <dbReference type="ARBA" id="ARBA00023132"/>
    </source>
</evidence>
<dbReference type="GO" id="GO:0051028">
    <property type="term" value="P:mRNA transport"/>
    <property type="evidence" value="ECO:0007669"/>
    <property type="project" value="UniProtKB-KW"/>
</dbReference>
<evidence type="ECO:0000313" key="13">
    <source>
        <dbReference type="EMBL" id="OIW24471.1"/>
    </source>
</evidence>
<accession>A0A1J7I9W4</accession>
<dbReference type="PROSITE" id="PS51434">
    <property type="entry name" value="NUP_C"/>
    <property type="match status" value="1"/>
</dbReference>
<feature type="compositionally biased region" description="Low complexity" evidence="11">
    <location>
        <begin position="1043"/>
        <end position="1054"/>
    </location>
</feature>
<feature type="region of interest" description="Disordered" evidence="11">
    <location>
        <begin position="1030"/>
        <end position="1163"/>
    </location>
</feature>
<dbReference type="Pfam" id="PF12110">
    <property type="entry name" value="Nup96"/>
    <property type="match status" value="1"/>
</dbReference>
<evidence type="ECO:0000256" key="4">
    <source>
        <dbReference type="ARBA" id="ARBA00022737"/>
    </source>
</evidence>
<dbReference type="PANTHER" id="PTHR23198:SF6">
    <property type="entry name" value="NUCLEAR PORE COMPLEX PROTEIN NUP98-NUP96"/>
    <property type="match status" value="1"/>
</dbReference>